<dbReference type="GO" id="GO:0016787">
    <property type="term" value="F:hydrolase activity"/>
    <property type="evidence" value="ECO:0007669"/>
    <property type="project" value="InterPro"/>
</dbReference>
<dbReference type="Gene3D" id="3.60.21.10">
    <property type="match status" value="1"/>
</dbReference>
<sequence length="258" mass="29398">MTRKKKAPEPPVKVLVVGDAHIEPGQRFDRFRWLGRHIVETKPDHVVLIGDWVSMNSLSSFDRKGGTQLENTRVSLDAELGRAALNIIQDEAGRWPIHFVEGNHEYRIKRWWENDAQMEGLCDLADMYDGYIDSYTTYGDYLWINEIGFTHIPFNKVGPIASSGFTTSIAQKVSILAGKSIFFGHSHILDIGRQRRLGAVEPIYAVNVGCFIPPEFDPAYSHNRLNDWWRGVVMVDIMPDATFDISTLSLKRMEQLYG</sequence>
<proteinExistence type="predicted"/>
<name>A0A0F9JE75_9ZZZZ</name>
<dbReference type="InterPro" id="IPR004843">
    <property type="entry name" value="Calcineurin-like_PHP"/>
</dbReference>
<feature type="domain" description="Calcineurin-like phosphoesterase" evidence="1">
    <location>
        <begin position="13"/>
        <end position="188"/>
    </location>
</feature>
<gene>
    <name evidence="2" type="ORF">LCGC14_1836150</name>
</gene>
<reference evidence="2" key="1">
    <citation type="journal article" date="2015" name="Nature">
        <title>Complex archaea that bridge the gap between prokaryotes and eukaryotes.</title>
        <authorList>
            <person name="Spang A."/>
            <person name="Saw J.H."/>
            <person name="Jorgensen S.L."/>
            <person name="Zaremba-Niedzwiedzka K."/>
            <person name="Martijn J."/>
            <person name="Lind A.E."/>
            <person name="van Eijk R."/>
            <person name="Schleper C."/>
            <person name="Guy L."/>
            <person name="Ettema T.J."/>
        </authorList>
    </citation>
    <scope>NUCLEOTIDE SEQUENCE</scope>
</reference>
<comment type="caution">
    <text evidence="2">The sequence shown here is derived from an EMBL/GenBank/DDBJ whole genome shotgun (WGS) entry which is preliminary data.</text>
</comment>
<dbReference type="InterPro" id="IPR029052">
    <property type="entry name" value="Metallo-depent_PP-like"/>
</dbReference>
<dbReference type="EMBL" id="LAZR01018206">
    <property type="protein sequence ID" value="KKL97272.1"/>
    <property type="molecule type" value="Genomic_DNA"/>
</dbReference>
<organism evidence="2">
    <name type="scientific">marine sediment metagenome</name>
    <dbReference type="NCBI Taxonomy" id="412755"/>
    <lineage>
        <taxon>unclassified sequences</taxon>
        <taxon>metagenomes</taxon>
        <taxon>ecological metagenomes</taxon>
    </lineage>
</organism>
<protein>
    <recommendedName>
        <fullName evidence="1">Calcineurin-like phosphoesterase domain-containing protein</fullName>
    </recommendedName>
</protein>
<evidence type="ECO:0000313" key="2">
    <source>
        <dbReference type="EMBL" id="KKL97272.1"/>
    </source>
</evidence>
<evidence type="ECO:0000259" key="1">
    <source>
        <dbReference type="Pfam" id="PF00149"/>
    </source>
</evidence>
<dbReference type="Pfam" id="PF00149">
    <property type="entry name" value="Metallophos"/>
    <property type="match status" value="1"/>
</dbReference>
<dbReference type="AlphaFoldDB" id="A0A0F9JE75"/>
<dbReference type="SUPFAM" id="SSF56300">
    <property type="entry name" value="Metallo-dependent phosphatases"/>
    <property type="match status" value="1"/>
</dbReference>
<accession>A0A0F9JE75</accession>